<gene>
    <name evidence="2" type="ORF">CISIN_1g0266571mg</name>
</gene>
<dbReference type="Pfam" id="PF00650">
    <property type="entry name" value="CRAL_TRIO"/>
    <property type="match status" value="1"/>
</dbReference>
<sequence>AYYPERLAKLYILHMPGFFVSVWRMVSRCLERATLEKIVIVTNEEEMKNFVKDIGEEVLPEEYGGRAKLVAVQDVTLPQLEDASR</sequence>
<proteinExistence type="predicted"/>
<dbReference type="AlphaFoldDB" id="A0A067FBF1"/>
<evidence type="ECO:0000313" key="3">
    <source>
        <dbReference type="Proteomes" id="UP000027120"/>
    </source>
</evidence>
<dbReference type="InterPro" id="IPR001251">
    <property type="entry name" value="CRAL-TRIO_dom"/>
</dbReference>
<dbReference type="EMBL" id="KK784930">
    <property type="protein sequence ID" value="KDO60782.1"/>
    <property type="molecule type" value="Genomic_DNA"/>
</dbReference>
<feature type="non-terminal residue" evidence="2">
    <location>
        <position position="1"/>
    </location>
</feature>
<reference evidence="2 3" key="1">
    <citation type="submission" date="2014-04" db="EMBL/GenBank/DDBJ databases">
        <authorList>
            <consortium name="International Citrus Genome Consortium"/>
            <person name="Gmitter F."/>
            <person name="Chen C."/>
            <person name="Farmerie W."/>
            <person name="Harkins T."/>
            <person name="Desany B."/>
            <person name="Mohiuddin M."/>
            <person name="Kodira C."/>
            <person name="Borodovsky M."/>
            <person name="Lomsadze A."/>
            <person name="Burns P."/>
            <person name="Jenkins J."/>
            <person name="Prochnik S."/>
            <person name="Shu S."/>
            <person name="Chapman J."/>
            <person name="Pitluck S."/>
            <person name="Schmutz J."/>
            <person name="Rokhsar D."/>
        </authorList>
    </citation>
    <scope>NUCLEOTIDE SEQUENCE</scope>
</reference>
<organism evidence="2 3">
    <name type="scientific">Citrus sinensis</name>
    <name type="common">Sweet orange</name>
    <name type="synonym">Citrus aurantium var. sinensis</name>
    <dbReference type="NCBI Taxonomy" id="2711"/>
    <lineage>
        <taxon>Eukaryota</taxon>
        <taxon>Viridiplantae</taxon>
        <taxon>Streptophyta</taxon>
        <taxon>Embryophyta</taxon>
        <taxon>Tracheophyta</taxon>
        <taxon>Spermatophyta</taxon>
        <taxon>Magnoliopsida</taxon>
        <taxon>eudicotyledons</taxon>
        <taxon>Gunneridae</taxon>
        <taxon>Pentapetalae</taxon>
        <taxon>rosids</taxon>
        <taxon>malvids</taxon>
        <taxon>Sapindales</taxon>
        <taxon>Rutaceae</taxon>
        <taxon>Aurantioideae</taxon>
        <taxon>Citrus</taxon>
    </lineage>
</organism>
<evidence type="ECO:0000313" key="2">
    <source>
        <dbReference type="EMBL" id="KDO60782.1"/>
    </source>
</evidence>
<dbReference type="PANTHER" id="PTHR46277">
    <property type="entry name" value="OS03G0850700 PROTEIN"/>
    <property type="match status" value="1"/>
</dbReference>
<dbReference type="STRING" id="2711.A0A067FBF1"/>
<evidence type="ECO:0000259" key="1">
    <source>
        <dbReference type="PROSITE" id="PS50191"/>
    </source>
</evidence>
<dbReference type="CDD" id="cd00170">
    <property type="entry name" value="SEC14"/>
    <property type="match status" value="1"/>
</dbReference>
<keyword evidence="3" id="KW-1185">Reference proteome</keyword>
<dbReference type="Gene3D" id="3.40.525.10">
    <property type="entry name" value="CRAL-TRIO lipid binding domain"/>
    <property type="match status" value="1"/>
</dbReference>
<dbReference type="PROSITE" id="PS50191">
    <property type="entry name" value="CRAL_TRIO"/>
    <property type="match status" value="1"/>
</dbReference>
<dbReference type="SUPFAM" id="SSF52087">
    <property type="entry name" value="CRAL/TRIO domain"/>
    <property type="match status" value="1"/>
</dbReference>
<protein>
    <recommendedName>
        <fullName evidence="1">CRAL-TRIO domain-containing protein</fullName>
    </recommendedName>
</protein>
<feature type="domain" description="CRAL-TRIO" evidence="1">
    <location>
        <begin position="1"/>
        <end position="71"/>
    </location>
</feature>
<dbReference type="InterPro" id="IPR036865">
    <property type="entry name" value="CRAL-TRIO_dom_sf"/>
</dbReference>
<dbReference type="Proteomes" id="UP000027120">
    <property type="component" value="Unassembled WGS sequence"/>
</dbReference>
<dbReference type="PANTHER" id="PTHR46277:SF7">
    <property type="entry name" value="CRAL-TRIO DOMAIN-CONTAINING PROTEIN"/>
    <property type="match status" value="1"/>
</dbReference>
<accession>A0A067FBF1</accession>
<name>A0A067FBF1_CITSI</name>